<dbReference type="InterPro" id="IPR052159">
    <property type="entry name" value="Competence_DNA_uptake"/>
</dbReference>
<dbReference type="PANTHER" id="PTHR30619:SF1">
    <property type="entry name" value="RECOMBINATION PROTEIN 2"/>
    <property type="match status" value="1"/>
</dbReference>
<evidence type="ECO:0000259" key="1">
    <source>
        <dbReference type="Pfam" id="PF00753"/>
    </source>
</evidence>
<organism evidence="2 3">
    <name type="scientific">Faecalibacterium prausnitzii M21/2</name>
    <dbReference type="NCBI Taxonomy" id="411485"/>
    <lineage>
        <taxon>Bacteria</taxon>
        <taxon>Bacillati</taxon>
        <taxon>Bacillota</taxon>
        <taxon>Clostridia</taxon>
        <taxon>Eubacteriales</taxon>
        <taxon>Oscillospiraceae</taxon>
        <taxon>Faecalibacterium</taxon>
    </lineage>
</organism>
<dbReference type="InterPro" id="IPR036866">
    <property type="entry name" value="RibonucZ/Hydroxyglut_hydro"/>
</dbReference>
<proteinExistence type="predicted"/>
<evidence type="ECO:0000313" key="2">
    <source>
        <dbReference type="EMBL" id="EDP20419.1"/>
    </source>
</evidence>
<reference evidence="2 3" key="1">
    <citation type="submission" date="2007-09" db="EMBL/GenBank/DDBJ databases">
        <title>Draft genome sequence of Faecalibacterium prausnitzii M21/2.</title>
        <authorList>
            <person name="Sudarsanam P."/>
            <person name="Ley R."/>
            <person name="Guruge J."/>
            <person name="Turnbaugh P.J."/>
            <person name="Mahowald M."/>
            <person name="Liep D."/>
            <person name="Gordon J."/>
        </authorList>
    </citation>
    <scope>NUCLEOTIDE SEQUENCE [LARGE SCALE GENOMIC DNA]</scope>
    <source>
        <strain evidence="2 3">M21/2</strain>
    </source>
</reference>
<gene>
    <name evidence="2" type="ORF">FAEPRAM212_03214</name>
</gene>
<dbReference type="RefSeq" id="WP_005927312.1">
    <property type="nucleotide sequence ID" value="NZ_DS483503.1"/>
</dbReference>
<reference evidence="2 3" key="2">
    <citation type="submission" date="2007-09" db="EMBL/GenBank/DDBJ databases">
        <authorList>
            <person name="Fulton L."/>
            <person name="Clifton S."/>
            <person name="Fulton B."/>
            <person name="Xu J."/>
            <person name="Minx P."/>
            <person name="Pepin K.H."/>
            <person name="Johnson M."/>
            <person name="Thiruvilangam P."/>
            <person name="Bhonagiri V."/>
            <person name="Nash W.E."/>
            <person name="Mardis E.R."/>
            <person name="Wilson R.K."/>
        </authorList>
    </citation>
    <scope>NUCLEOTIDE SEQUENCE [LARGE SCALE GENOMIC DNA]</scope>
    <source>
        <strain evidence="2 3">M21/2</strain>
    </source>
</reference>
<protein>
    <recommendedName>
        <fullName evidence="1">Metallo-beta-lactamase domain-containing protein</fullName>
    </recommendedName>
</protein>
<feature type="domain" description="Metallo-beta-lactamase" evidence="1">
    <location>
        <begin position="12"/>
        <end position="69"/>
    </location>
</feature>
<dbReference type="HOGENOM" id="CLU_052638_0_0_9"/>
<dbReference type="InterPro" id="IPR001279">
    <property type="entry name" value="Metallo-B-lactamas"/>
</dbReference>
<dbReference type="SUPFAM" id="SSF56281">
    <property type="entry name" value="Metallo-hydrolase/oxidoreductase"/>
    <property type="match status" value="1"/>
</dbReference>
<accession>A8SH03</accession>
<evidence type="ECO:0000313" key="3">
    <source>
        <dbReference type="Proteomes" id="UP000005945"/>
    </source>
</evidence>
<name>A8SH03_9FIRM</name>
<sequence length="303" mass="34909">MLEVFAYNAGKGDCIRIHYAGTHNIIIDSGVMRFSQNFKRICDSVIQERETLDALILTHVDTDHIGGILTNLRRANYKCPFNEVWMNHSGKASFGDRTLSVQQNDEVYARLLNRGINVKPMYKDIRNELAGAKICVFWPDKNILEDYDDCCVERNLARHTDYGLSLSDLANKPLPIQDASINNKKSVVFSFEFENRKLLFTGDAWAENVISAQGVYDLVKISHHGSARNISELYRDRIHASNFLICTDGVSHPDKQTIAKLEKWYGKIDIYSPSEWWKNGYFIKDDYLHKISYHYREGCAIIW</sequence>
<comment type="caution">
    <text evidence="2">The sequence shown here is derived from an EMBL/GenBank/DDBJ whole genome shotgun (WGS) entry which is preliminary data.</text>
</comment>
<dbReference type="AlphaFoldDB" id="A8SH03"/>
<dbReference type="Proteomes" id="UP000005945">
    <property type="component" value="Unassembled WGS sequence"/>
</dbReference>
<dbReference type="Gene3D" id="3.60.15.10">
    <property type="entry name" value="Ribonuclease Z/Hydroxyacylglutathione hydrolase-like"/>
    <property type="match status" value="1"/>
</dbReference>
<dbReference type="PANTHER" id="PTHR30619">
    <property type="entry name" value="DNA INTERNALIZATION/COMPETENCE PROTEIN COMEC/REC2"/>
    <property type="match status" value="1"/>
</dbReference>
<dbReference type="Pfam" id="PF00753">
    <property type="entry name" value="Lactamase_B"/>
    <property type="match status" value="1"/>
</dbReference>
<dbReference type="EMBL" id="ABED02000029">
    <property type="protein sequence ID" value="EDP20419.1"/>
    <property type="molecule type" value="Genomic_DNA"/>
</dbReference>
<dbReference type="GeneID" id="75069722"/>